<proteinExistence type="inferred from homology"/>
<gene>
    <name evidence="4" type="ORF">GZH46_00944</name>
</gene>
<feature type="domain" description="Core Histone H2A/H2B/H3" evidence="3">
    <location>
        <begin position="113"/>
        <end position="201"/>
    </location>
</feature>
<protein>
    <recommendedName>
        <fullName evidence="3">Core Histone H2A/H2B/H3 domain-containing protein</fullName>
    </recommendedName>
</protein>
<sequence length="208" mass="23087">MPRPQRNVARQVARKSTTPLVQDPARVSLSSSISPTPPPRPSVTSSASVNPRVAAVKLQTKRDSQPATPGQGQDQGKGKDKGSGKKISSTGANKALKSTTRSPATVFKRRLRPGQLALREIKRLQNTTNMQIPRACFQRLVREIMRDVSGEEYRFQTAALQALQEAAEAFLVRLFEDTNLCCIHAKRVTIMPRDIQLAQRIRGDNRMF</sequence>
<dbReference type="Proteomes" id="UP000825002">
    <property type="component" value="Unassembled WGS sequence"/>
</dbReference>
<evidence type="ECO:0000313" key="4">
    <source>
        <dbReference type="EMBL" id="KAG9510509.1"/>
    </source>
</evidence>
<reference evidence="4 5" key="1">
    <citation type="submission" date="2020-10" db="EMBL/GenBank/DDBJ databases">
        <authorList>
            <person name="Klimov P.B."/>
            <person name="Dyachkov S.M."/>
            <person name="Chetverikov P.E."/>
        </authorList>
    </citation>
    <scope>NUCLEOTIDE SEQUENCE [LARGE SCALE GENOMIC DNA]</scope>
    <source>
        <strain evidence="4">BMOC 18-1129-001#AD2665</strain>
        <tissue evidence="4">Entire mites</tissue>
    </source>
</reference>
<dbReference type="EMBL" id="JAIFTH010000130">
    <property type="protein sequence ID" value="KAG9510509.1"/>
    <property type="molecule type" value="Genomic_DNA"/>
</dbReference>
<dbReference type="PRINTS" id="PR00622">
    <property type="entry name" value="HISTONEH3"/>
</dbReference>
<dbReference type="SMART" id="SM00428">
    <property type="entry name" value="H3"/>
    <property type="match status" value="1"/>
</dbReference>
<dbReference type="InterPro" id="IPR009072">
    <property type="entry name" value="Histone-fold"/>
</dbReference>
<feature type="compositionally biased region" description="Polar residues" evidence="2">
    <location>
        <begin position="87"/>
        <end position="103"/>
    </location>
</feature>
<feature type="non-terminal residue" evidence="4">
    <location>
        <position position="1"/>
    </location>
</feature>
<keyword evidence="5" id="KW-1185">Reference proteome</keyword>
<organism evidence="4 5">
    <name type="scientific">Fragariocoptes setiger</name>
    <dbReference type="NCBI Taxonomy" id="1670756"/>
    <lineage>
        <taxon>Eukaryota</taxon>
        <taxon>Metazoa</taxon>
        <taxon>Ecdysozoa</taxon>
        <taxon>Arthropoda</taxon>
        <taxon>Chelicerata</taxon>
        <taxon>Arachnida</taxon>
        <taxon>Acari</taxon>
        <taxon>Acariformes</taxon>
        <taxon>Trombidiformes</taxon>
        <taxon>Prostigmata</taxon>
        <taxon>Eupodina</taxon>
        <taxon>Eriophyoidea</taxon>
        <taxon>Phytoptidae</taxon>
        <taxon>Fragariocoptes</taxon>
    </lineage>
</organism>
<dbReference type="InterPro" id="IPR000164">
    <property type="entry name" value="Histone_H3/CENP-A"/>
</dbReference>
<name>A0ABQ7SAR4_9ACAR</name>
<evidence type="ECO:0000259" key="3">
    <source>
        <dbReference type="Pfam" id="PF00125"/>
    </source>
</evidence>
<accession>A0ABQ7SAR4</accession>
<dbReference type="SUPFAM" id="SSF47113">
    <property type="entry name" value="Histone-fold"/>
    <property type="match status" value="1"/>
</dbReference>
<evidence type="ECO:0000256" key="2">
    <source>
        <dbReference type="SAM" id="MobiDB-lite"/>
    </source>
</evidence>
<dbReference type="Pfam" id="PF00125">
    <property type="entry name" value="Histone"/>
    <property type="match status" value="1"/>
</dbReference>
<comment type="similarity">
    <text evidence="1">Belongs to the histone H3 family.</text>
</comment>
<dbReference type="InterPro" id="IPR007125">
    <property type="entry name" value="H2A/H2B/H3"/>
</dbReference>
<dbReference type="CDD" id="cd22911">
    <property type="entry name" value="HFD_H3"/>
    <property type="match status" value="1"/>
</dbReference>
<evidence type="ECO:0000313" key="5">
    <source>
        <dbReference type="Proteomes" id="UP000825002"/>
    </source>
</evidence>
<feature type="region of interest" description="Disordered" evidence="2">
    <location>
        <begin position="1"/>
        <end position="103"/>
    </location>
</feature>
<evidence type="ECO:0000256" key="1">
    <source>
        <dbReference type="ARBA" id="ARBA00010343"/>
    </source>
</evidence>
<dbReference type="Gene3D" id="1.10.20.10">
    <property type="entry name" value="Histone, subunit A"/>
    <property type="match status" value="1"/>
</dbReference>
<dbReference type="PANTHER" id="PTHR11426">
    <property type="entry name" value="HISTONE H3"/>
    <property type="match status" value="1"/>
</dbReference>
<comment type="caution">
    <text evidence="4">The sequence shown here is derived from an EMBL/GenBank/DDBJ whole genome shotgun (WGS) entry which is preliminary data.</text>
</comment>